<dbReference type="AlphaFoldDB" id="A6GCW1"/>
<organism evidence="1 2">
    <name type="scientific">Plesiocystis pacifica SIR-1</name>
    <dbReference type="NCBI Taxonomy" id="391625"/>
    <lineage>
        <taxon>Bacteria</taxon>
        <taxon>Pseudomonadati</taxon>
        <taxon>Myxococcota</taxon>
        <taxon>Polyangia</taxon>
        <taxon>Nannocystales</taxon>
        <taxon>Nannocystaceae</taxon>
        <taxon>Plesiocystis</taxon>
    </lineage>
</organism>
<dbReference type="eggNOG" id="COG1073">
    <property type="taxonomic scope" value="Bacteria"/>
</dbReference>
<dbReference type="STRING" id="391625.PPSIR1_07832"/>
<proteinExistence type="predicted"/>
<dbReference type="EMBL" id="ABCS01000068">
    <property type="protein sequence ID" value="EDM76285.1"/>
    <property type="molecule type" value="Genomic_DNA"/>
</dbReference>
<evidence type="ECO:0000313" key="1">
    <source>
        <dbReference type="EMBL" id="EDM76285.1"/>
    </source>
</evidence>
<dbReference type="Gene3D" id="3.40.50.1820">
    <property type="entry name" value="alpha/beta hydrolase"/>
    <property type="match status" value="1"/>
</dbReference>
<dbReference type="Proteomes" id="UP000005801">
    <property type="component" value="Unassembled WGS sequence"/>
</dbReference>
<accession>A6GCW1</accession>
<keyword evidence="2" id="KW-1185">Reference proteome</keyword>
<dbReference type="SUPFAM" id="SSF53474">
    <property type="entry name" value="alpha/beta-Hydrolases"/>
    <property type="match status" value="1"/>
</dbReference>
<evidence type="ECO:0000313" key="2">
    <source>
        <dbReference type="Proteomes" id="UP000005801"/>
    </source>
</evidence>
<evidence type="ECO:0008006" key="3">
    <source>
        <dbReference type="Google" id="ProtNLM"/>
    </source>
</evidence>
<dbReference type="PANTHER" id="PTHR22946">
    <property type="entry name" value="DIENELACTONE HYDROLASE DOMAIN-CONTAINING PROTEIN-RELATED"/>
    <property type="match status" value="1"/>
</dbReference>
<dbReference type="InterPro" id="IPR050261">
    <property type="entry name" value="FrsA_esterase"/>
</dbReference>
<dbReference type="InterPro" id="IPR029058">
    <property type="entry name" value="AB_hydrolase_fold"/>
</dbReference>
<name>A6GCW1_9BACT</name>
<gene>
    <name evidence="1" type="ORF">PPSIR1_07832</name>
</gene>
<comment type="caution">
    <text evidence="1">The sequence shown here is derived from an EMBL/GenBank/DDBJ whole genome shotgun (WGS) entry which is preliminary data.</text>
</comment>
<sequence length="403" mass="44499">MQGVDGRDRPLTPPWLDQPRLGPSFGYDSPVIGYTRAAHFVREWTKPGASLEVRELQLAPAPESERDEPLAATRYHHAPRGRRGGRPGWILLHGLASPGRHHPSLIKLARAVAATGATVMVPEVPEWTRLQFAPHRTGDAVLAALAALEADPRVDGRPGLMGFSFGGAQAVRVASEPAARGRLASVTSFGGYKGLESATEFMMTGRFEHRGRDHSLLPDSYGLWVLAANYMPHLADYAERRVLIDALRDLAQYCGDHNLETWGPQMRAYLEARRAELDPEHLPLFDLFAPVLDPRARDSPELRRRAREWGARIGTVGRRVDPFLTLPDRLELDIPVFLMHGRDDTLSPFTETLGLAERIVAPRLEVTVTAMLAHSATEGLPDDLAREAWAFLRALSLVMATPG</sequence>
<protein>
    <recommendedName>
        <fullName evidence="3">AB hydrolase-1 domain-containing protein</fullName>
    </recommendedName>
</protein>
<reference evidence="1 2" key="1">
    <citation type="submission" date="2007-06" db="EMBL/GenBank/DDBJ databases">
        <authorList>
            <person name="Shimkets L."/>
            <person name="Ferriera S."/>
            <person name="Johnson J."/>
            <person name="Kravitz S."/>
            <person name="Beeson K."/>
            <person name="Sutton G."/>
            <person name="Rogers Y.-H."/>
            <person name="Friedman R."/>
            <person name="Frazier M."/>
            <person name="Venter J.C."/>
        </authorList>
    </citation>
    <scope>NUCLEOTIDE SEQUENCE [LARGE SCALE GENOMIC DNA]</scope>
    <source>
        <strain evidence="1 2">SIR-1</strain>
    </source>
</reference>